<name>A0AAN6Q3E7_9PEZI</name>
<reference evidence="10" key="1">
    <citation type="journal article" date="2023" name="Mol. Phylogenet. Evol.">
        <title>Genome-scale phylogeny and comparative genomics of the fungal order Sordariales.</title>
        <authorList>
            <person name="Hensen N."/>
            <person name="Bonometti L."/>
            <person name="Westerberg I."/>
            <person name="Brannstrom I.O."/>
            <person name="Guillou S."/>
            <person name="Cros-Aarteil S."/>
            <person name="Calhoun S."/>
            <person name="Haridas S."/>
            <person name="Kuo A."/>
            <person name="Mondo S."/>
            <person name="Pangilinan J."/>
            <person name="Riley R."/>
            <person name="LaButti K."/>
            <person name="Andreopoulos B."/>
            <person name="Lipzen A."/>
            <person name="Chen C."/>
            <person name="Yan M."/>
            <person name="Daum C."/>
            <person name="Ng V."/>
            <person name="Clum A."/>
            <person name="Steindorff A."/>
            <person name="Ohm R.A."/>
            <person name="Martin F."/>
            <person name="Silar P."/>
            <person name="Natvig D.O."/>
            <person name="Lalanne C."/>
            <person name="Gautier V."/>
            <person name="Ament-Velasquez S.L."/>
            <person name="Kruys A."/>
            <person name="Hutchinson M.I."/>
            <person name="Powell A.J."/>
            <person name="Barry K."/>
            <person name="Miller A.N."/>
            <person name="Grigoriev I.V."/>
            <person name="Debuchy R."/>
            <person name="Gladieux P."/>
            <person name="Hiltunen Thoren M."/>
            <person name="Johannesson H."/>
        </authorList>
    </citation>
    <scope>NUCLEOTIDE SEQUENCE</scope>
    <source>
        <strain evidence="10">CBS 757.83</strain>
    </source>
</reference>
<evidence type="ECO:0000313" key="10">
    <source>
        <dbReference type="EMBL" id="KAK4102864.1"/>
    </source>
</evidence>
<dbReference type="EMBL" id="MU863630">
    <property type="protein sequence ID" value="KAK4102864.1"/>
    <property type="molecule type" value="Genomic_DNA"/>
</dbReference>
<dbReference type="Pfam" id="PF07732">
    <property type="entry name" value="Cu-oxidase_3"/>
    <property type="match status" value="1"/>
</dbReference>
<dbReference type="Pfam" id="PF07731">
    <property type="entry name" value="Cu-oxidase_2"/>
    <property type="match status" value="1"/>
</dbReference>
<keyword evidence="3" id="KW-0677">Repeat</keyword>
<comment type="caution">
    <text evidence="10">The sequence shown here is derived from an EMBL/GenBank/DDBJ whole genome shotgun (WGS) entry which is preliminary data.</text>
</comment>
<evidence type="ECO:0000256" key="3">
    <source>
        <dbReference type="ARBA" id="ARBA00022737"/>
    </source>
</evidence>
<dbReference type="CDD" id="cd13854">
    <property type="entry name" value="CuRO_1_MaLCC_like"/>
    <property type="match status" value="1"/>
</dbReference>
<accession>A0AAN6Q3E7</accession>
<evidence type="ECO:0000256" key="6">
    <source>
        <dbReference type="ARBA" id="ARBA00023180"/>
    </source>
</evidence>
<evidence type="ECO:0000256" key="2">
    <source>
        <dbReference type="ARBA" id="ARBA00022723"/>
    </source>
</evidence>
<feature type="domain" description="Plastocyanin-like" evidence="7">
    <location>
        <begin position="215"/>
        <end position="373"/>
    </location>
</feature>
<sequence length="597" mass="65911">MGITSLRGLFESVVNAVTALTVSALDQTDTNGLSVLGTFVAPPLPLFLPDGPRPGPYRFPWGNRTDYGNNPYRDCPTTGVVRRYQLTVSRGIIAPDGYERDVLLVNGAFPGPLIEANWGDIIVVDVHNNITDPEDGTAIHWHGFLQHETPWEDGAPGISQCPIPPRKSYRYEFVASLYGSSWYHAHYSAQYAGGVVGPIIIHGPSHEHYDIDLGPIMLSDWYHKEYSDIIREMLAPNGSPMVFSDNNLINGKMYFDCSTVAPGDTTPCVNNAGISKFKFETGKTHRLRLINSGADGVQRFSIDEHTMTVMAEDFVPIKPYNTSVVTLGVGQRADVLVTANVGKPGSAFWMRSSLTTCSPARQPNAVAAVYYDKADTNAVPSSRAWDIPDADSCSNVDLSVTEPLYPIPLPEPSFTQAMDIELFKNASNVTLWKFNGVSMRTHYNEPVLLVANEGNFSFPAQWNVVNYYSNTSVRIVINNKTPAPHPMHLHGHNFYVLHEGPGPWDGRSIVRPSNPHRRDVYLVRGNGHLVIQFDGAPGIWAFHCHIAWHASGGFFASLVVEPELVDAMHIPSDVKQNCDAWDLWSMHNVVDQIDSGT</sequence>
<dbReference type="InterPro" id="IPR008972">
    <property type="entry name" value="Cupredoxin"/>
</dbReference>
<keyword evidence="2" id="KW-0479">Metal-binding</keyword>
<gene>
    <name evidence="10" type="ORF">N658DRAFT_468473</name>
</gene>
<keyword evidence="5" id="KW-0186">Copper</keyword>
<proteinExistence type="inferred from homology"/>
<evidence type="ECO:0000256" key="1">
    <source>
        <dbReference type="ARBA" id="ARBA00010609"/>
    </source>
</evidence>
<comment type="similarity">
    <text evidence="1">Belongs to the multicopper oxidase family.</text>
</comment>
<organism evidence="10 11">
    <name type="scientific">Parathielavia hyrcaniae</name>
    <dbReference type="NCBI Taxonomy" id="113614"/>
    <lineage>
        <taxon>Eukaryota</taxon>
        <taxon>Fungi</taxon>
        <taxon>Dikarya</taxon>
        <taxon>Ascomycota</taxon>
        <taxon>Pezizomycotina</taxon>
        <taxon>Sordariomycetes</taxon>
        <taxon>Sordariomycetidae</taxon>
        <taxon>Sordariales</taxon>
        <taxon>Chaetomiaceae</taxon>
        <taxon>Parathielavia</taxon>
    </lineage>
</organism>
<dbReference type="Proteomes" id="UP001305647">
    <property type="component" value="Unassembled WGS sequence"/>
</dbReference>
<feature type="domain" description="Plastocyanin-like" evidence="9">
    <location>
        <begin position="88"/>
        <end position="204"/>
    </location>
</feature>
<dbReference type="CDD" id="cd13901">
    <property type="entry name" value="CuRO_3_MaLCC_like"/>
    <property type="match status" value="1"/>
</dbReference>
<evidence type="ECO:0000313" key="11">
    <source>
        <dbReference type="Proteomes" id="UP001305647"/>
    </source>
</evidence>
<dbReference type="InterPro" id="IPR001117">
    <property type="entry name" value="Cu-oxidase_2nd"/>
</dbReference>
<dbReference type="FunFam" id="2.60.40.420:FF:000021">
    <property type="entry name" value="Extracellular dihydrogeodin oxidase/laccase"/>
    <property type="match status" value="1"/>
</dbReference>
<evidence type="ECO:0000259" key="7">
    <source>
        <dbReference type="Pfam" id="PF00394"/>
    </source>
</evidence>
<dbReference type="AlphaFoldDB" id="A0AAN6Q3E7"/>
<keyword evidence="4" id="KW-0560">Oxidoreductase</keyword>
<dbReference type="InterPro" id="IPR011706">
    <property type="entry name" value="Cu-oxidase_C"/>
</dbReference>
<protein>
    <submittedName>
        <fullName evidence="10">Multicopper oxidase</fullName>
    </submittedName>
</protein>
<dbReference type="PANTHER" id="PTHR11709">
    <property type="entry name" value="MULTI-COPPER OXIDASE"/>
    <property type="match status" value="1"/>
</dbReference>
<evidence type="ECO:0000256" key="4">
    <source>
        <dbReference type="ARBA" id="ARBA00023002"/>
    </source>
</evidence>
<feature type="domain" description="Plastocyanin-like" evidence="8">
    <location>
        <begin position="444"/>
        <end position="562"/>
    </location>
</feature>
<dbReference type="GO" id="GO:0005507">
    <property type="term" value="F:copper ion binding"/>
    <property type="evidence" value="ECO:0007669"/>
    <property type="project" value="InterPro"/>
</dbReference>
<dbReference type="Gene3D" id="2.60.40.420">
    <property type="entry name" value="Cupredoxins - blue copper proteins"/>
    <property type="match status" value="3"/>
</dbReference>
<dbReference type="InterPro" id="IPR011707">
    <property type="entry name" value="Cu-oxidase-like_N"/>
</dbReference>
<evidence type="ECO:0000259" key="9">
    <source>
        <dbReference type="Pfam" id="PF07732"/>
    </source>
</evidence>
<dbReference type="Pfam" id="PF00394">
    <property type="entry name" value="Cu-oxidase"/>
    <property type="match status" value="1"/>
</dbReference>
<dbReference type="PANTHER" id="PTHR11709:SF145">
    <property type="entry name" value="LCC1"/>
    <property type="match status" value="1"/>
</dbReference>
<dbReference type="SUPFAM" id="SSF49503">
    <property type="entry name" value="Cupredoxins"/>
    <property type="match status" value="3"/>
</dbReference>
<keyword evidence="6" id="KW-0325">Glycoprotein</keyword>
<dbReference type="CDD" id="cd13880">
    <property type="entry name" value="CuRO_2_MaLCC_like"/>
    <property type="match status" value="1"/>
</dbReference>
<evidence type="ECO:0000256" key="5">
    <source>
        <dbReference type="ARBA" id="ARBA00023008"/>
    </source>
</evidence>
<dbReference type="FunFam" id="2.60.40.420:FF:000038">
    <property type="entry name" value="Extracellular dihydrogeodin oxidase/laccase"/>
    <property type="match status" value="1"/>
</dbReference>
<dbReference type="InterPro" id="IPR045087">
    <property type="entry name" value="Cu-oxidase_fam"/>
</dbReference>
<evidence type="ECO:0000259" key="8">
    <source>
        <dbReference type="Pfam" id="PF07731"/>
    </source>
</evidence>
<keyword evidence="11" id="KW-1185">Reference proteome</keyword>
<dbReference type="GO" id="GO:0016491">
    <property type="term" value="F:oxidoreductase activity"/>
    <property type="evidence" value="ECO:0007669"/>
    <property type="project" value="UniProtKB-KW"/>
</dbReference>
<reference evidence="10" key="2">
    <citation type="submission" date="2023-05" db="EMBL/GenBank/DDBJ databases">
        <authorList>
            <consortium name="Lawrence Berkeley National Laboratory"/>
            <person name="Steindorff A."/>
            <person name="Hensen N."/>
            <person name="Bonometti L."/>
            <person name="Westerberg I."/>
            <person name="Brannstrom I.O."/>
            <person name="Guillou S."/>
            <person name="Cros-Aarteil S."/>
            <person name="Calhoun S."/>
            <person name="Haridas S."/>
            <person name="Kuo A."/>
            <person name="Mondo S."/>
            <person name="Pangilinan J."/>
            <person name="Riley R."/>
            <person name="Labutti K."/>
            <person name="Andreopoulos B."/>
            <person name="Lipzen A."/>
            <person name="Chen C."/>
            <person name="Yanf M."/>
            <person name="Daum C."/>
            <person name="Ng V."/>
            <person name="Clum A."/>
            <person name="Ohm R."/>
            <person name="Martin F."/>
            <person name="Silar P."/>
            <person name="Natvig D."/>
            <person name="Lalanne C."/>
            <person name="Gautier V."/>
            <person name="Ament-Velasquez S.L."/>
            <person name="Kruys A."/>
            <person name="Hutchinson M.I."/>
            <person name="Powell A.J."/>
            <person name="Barry K."/>
            <person name="Miller A.N."/>
            <person name="Grigoriev I.V."/>
            <person name="Debuchy R."/>
            <person name="Gladieux P."/>
            <person name="Thoren M.H."/>
            <person name="Johannesson H."/>
        </authorList>
    </citation>
    <scope>NUCLEOTIDE SEQUENCE</scope>
    <source>
        <strain evidence="10">CBS 757.83</strain>
    </source>
</reference>